<keyword evidence="7 8" id="KW-0652">Protein synthesis inhibitor</keyword>
<dbReference type="InterPro" id="IPR036041">
    <property type="entry name" value="Ribosome-inact_prot_sf"/>
</dbReference>
<reference evidence="10" key="1">
    <citation type="submission" date="2022-08" db="EMBL/GenBank/DDBJ databases">
        <authorList>
            <person name="Marques A."/>
        </authorList>
    </citation>
    <scope>NUCLEOTIDE SEQUENCE</scope>
    <source>
        <strain evidence="10">RhyPub2mFocal</strain>
        <tissue evidence="10">Leaves</tissue>
    </source>
</reference>
<dbReference type="GO" id="GO:0006952">
    <property type="term" value="P:defense response"/>
    <property type="evidence" value="ECO:0007669"/>
    <property type="project" value="UniProtKB-KW"/>
</dbReference>
<keyword evidence="11" id="KW-1185">Reference proteome</keyword>
<dbReference type="GO" id="GO:0090729">
    <property type="term" value="F:toxin activity"/>
    <property type="evidence" value="ECO:0007669"/>
    <property type="project" value="UniProtKB-KW"/>
</dbReference>
<evidence type="ECO:0000256" key="5">
    <source>
        <dbReference type="ARBA" id="ARBA00022801"/>
    </source>
</evidence>
<evidence type="ECO:0000313" key="11">
    <source>
        <dbReference type="Proteomes" id="UP001140206"/>
    </source>
</evidence>
<dbReference type="PANTHER" id="PTHR33453">
    <property type="match status" value="1"/>
</dbReference>
<name>A0AAV8CGN0_9POAL</name>
<dbReference type="PANTHER" id="PTHR33453:SF9">
    <property type="entry name" value="ALBUMIN B-32"/>
    <property type="match status" value="1"/>
</dbReference>
<evidence type="ECO:0000256" key="9">
    <source>
        <dbReference type="SAM" id="MobiDB-lite"/>
    </source>
</evidence>
<proteinExistence type="inferred from homology"/>
<dbReference type="SUPFAM" id="SSF56371">
    <property type="entry name" value="Ribosome inactivating proteins (RIP)"/>
    <property type="match status" value="1"/>
</dbReference>
<dbReference type="GO" id="GO:0017148">
    <property type="term" value="P:negative regulation of translation"/>
    <property type="evidence" value="ECO:0007669"/>
    <property type="project" value="UniProtKB-KW"/>
</dbReference>
<organism evidence="10 11">
    <name type="scientific">Rhynchospora pubera</name>
    <dbReference type="NCBI Taxonomy" id="906938"/>
    <lineage>
        <taxon>Eukaryota</taxon>
        <taxon>Viridiplantae</taxon>
        <taxon>Streptophyta</taxon>
        <taxon>Embryophyta</taxon>
        <taxon>Tracheophyta</taxon>
        <taxon>Spermatophyta</taxon>
        <taxon>Magnoliopsida</taxon>
        <taxon>Liliopsida</taxon>
        <taxon>Poales</taxon>
        <taxon>Cyperaceae</taxon>
        <taxon>Cyperoideae</taxon>
        <taxon>Rhynchosporeae</taxon>
        <taxon>Rhynchospora</taxon>
    </lineage>
</organism>
<protein>
    <recommendedName>
        <fullName evidence="3 8">rRNA N-glycosylase</fullName>
        <ecNumber evidence="3 8">3.2.2.22</ecNumber>
    </recommendedName>
</protein>
<dbReference type="Pfam" id="PF00161">
    <property type="entry name" value="RIP"/>
    <property type="match status" value="1"/>
</dbReference>
<evidence type="ECO:0000256" key="7">
    <source>
        <dbReference type="ARBA" id="ARBA00023193"/>
    </source>
</evidence>
<dbReference type="InterPro" id="IPR016138">
    <property type="entry name" value="Ribosome_inactivat_prot_sub1"/>
</dbReference>
<accession>A0AAV8CGN0</accession>
<evidence type="ECO:0000313" key="10">
    <source>
        <dbReference type="EMBL" id="KAJ4754368.1"/>
    </source>
</evidence>
<feature type="region of interest" description="Disordered" evidence="9">
    <location>
        <begin position="1"/>
        <end position="24"/>
    </location>
</feature>
<dbReference type="EMBL" id="JAMFTS010000005">
    <property type="protein sequence ID" value="KAJ4754368.1"/>
    <property type="molecule type" value="Genomic_DNA"/>
</dbReference>
<evidence type="ECO:0000256" key="6">
    <source>
        <dbReference type="ARBA" id="ARBA00022821"/>
    </source>
</evidence>
<evidence type="ECO:0000256" key="3">
    <source>
        <dbReference type="ARBA" id="ARBA00012001"/>
    </source>
</evidence>
<gene>
    <name evidence="10" type="ORF">LUZ62_088773</name>
</gene>
<comment type="similarity">
    <text evidence="2">Belongs to the ribosome-inactivating protein family. Type 1 RIP subfamily.</text>
</comment>
<comment type="caution">
    <text evidence="10">The sequence shown here is derived from an EMBL/GenBank/DDBJ whole genome shotgun (WGS) entry which is preliminary data.</text>
</comment>
<evidence type="ECO:0000256" key="8">
    <source>
        <dbReference type="RuleBase" id="RU004915"/>
    </source>
</evidence>
<keyword evidence="5 8" id="KW-0378">Hydrolase</keyword>
<feature type="compositionally biased region" description="Basic and acidic residues" evidence="9">
    <location>
        <begin position="1"/>
        <end position="13"/>
    </location>
</feature>
<keyword evidence="4 8" id="KW-0800">Toxin</keyword>
<evidence type="ECO:0000256" key="2">
    <source>
        <dbReference type="ARBA" id="ARBA00008544"/>
    </source>
</evidence>
<evidence type="ECO:0000256" key="1">
    <source>
        <dbReference type="ARBA" id="ARBA00000237"/>
    </source>
</evidence>
<evidence type="ECO:0000256" key="4">
    <source>
        <dbReference type="ARBA" id="ARBA00022656"/>
    </source>
</evidence>
<dbReference type="EC" id="3.2.2.22" evidence="3 8"/>
<dbReference type="AlphaFoldDB" id="A0AAV8CGN0"/>
<dbReference type="GO" id="GO:0030598">
    <property type="term" value="F:rRNA N-glycosylase activity"/>
    <property type="evidence" value="ECO:0007669"/>
    <property type="project" value="UniProtKB-EC"/>
</dbReference>
<comment type="catalytic activity">
    <reaction evidence="1 8">
        <text>Endohydrolysis of the N-glycosidic bond at one specific adenosine on the 28S rRNA.</text>
        <dbReference type="EC" id="3.2.2.22"/>
    </reaction>
</comment>
<sequence>MAPPKRSSEKTEVGEGSSSRSSSAKTRIARFPFKVTNKSGYKDYIYLLRKQFVSNQERYGIPILPEETPPNGPDDFIEAHLQTEEGGVVLLIRRDNAYVVGFKSENSEVYYEFVENSKLVIPSSIPSNPLWFSGNYNVLEPNLDQLSFSEGTMRQSIDLLAKYKSKNDRKNACKSGTRKKEGGAVKASNVHDESYIKREIAKLVISISEAIRFERVAAFVSDQLNAYESKTLGSMGLDEDIRNWSQWSRTILNNSIPLTREEIEKYKSNMKLLKPSPKKENDVQ</sequence>
<dbReference type="Gene3D" id="3.40.420.10">
    <property type="entry name" value="Ricin (A subunit), domain 1"/>
    <property type="match status" value="1"/>
</dbReference>
<dbReference type="InterPro" id="IPR001574">
    <property type="entry name" value="Ribosome_inactivat_prot"/>
</dbReference>
<keyword evidence="6 8" id="KW-0611">Plant defense</keyword>
<dbReference type="Proteomes" id="UP001140206">
    <property type="component" value="Chromosome 5"/>
</dbReference>